<evidence type="ECO:0000313" key="4">
    <source>
        <dbReference type="EMBL" id="SEU05110.1"/>
    </source>
</evidence>
<keyword evidence="2" id="KW-0812">Transmembrane</keyword>
<dbReference type="Proteomes" id="UP000321514">
    <property type="component" value="Unassembled WGS sequence"/>
</dbReference>
<gene>
    <name evidence="3" type="ORF">MFU01_18150</name>
    <name evidence="4" type="ORF">SAMN05443572_104593</name>
</gene>
<protein>
    <recommendedName>
        <fullName evidence="7">Zinc-ribbon domain-containing protein</fullName>
    </recommendedName>
</protein>
<proteinExistence type="predicted"/>
<evidence type="ECO:0000256" key="1">
    <source>
        <dbReference type="SAM" id="MobiDB-lite"/>
    </source>
</evidence>
<feature type="compositionally biased region" description="Polar residues" evidence="1">
    <location>
        <begin position="360"/>
        <end position="370"/>
    </location>
</feature>
<feature type="transmembrane region" description="Helical" evidence="2">
    <location>
        <begin position="161"/>
        <end position="179"/>
    </location>
</feature>
<evidence type="ECO:0000256" key="2">
    <source>
        <dbReference type="SAM" id="Phobius"/>
    </source>
</evidence>
<feature type="region of interest" description="Disordered" evidence="1">
    <location>
        <begin position="349"/>
        <end position="370"/>
    </location>
</feature>
<feature type="transmembrane region" description="Helical" evidence="2">
    <location>
        <begin position="72"/>
        <end position="92"/>
    </location>
</feature>
<feature type="transmembrane region" description="Helical" evidence="2">
    <location>
        <begin position="98"/>
        <end position="116"/>
    </location>
</feature>
<comment type="caution">
    <text evidence="3">The sequence shown here is derived from an EMBL/GenBank/DDBJ whole genome shotgun (WGS) entry which is preliminary data.</text>
</comment>
<evidence type="ECO:0008006" key="7">
    <source>
        <dbReference type="Google" id="ProtNLM"/>
    </source>
</evidence>
<organism evidence="3 6">
    <name type="scientific">Myxococcus fulvus</name>
    <dbReference type="NCBI Taxonomy" id="33"/>
    <lineage>
        <taxon>Bacteria</taxon>
        <taxon>Pseudomonadati</taxon>
        <taxon>Myxococcota</taxon>
        <taxon>Myxococcia</taxon>
        <taxon>Myxococcales</taxon>
        <taxon>Cystobacterineae</taxon>
        <taxon>Myxococcaceae</taxon>
        <taxon>Myxococcus</taxon>
    </lineage>
</organism>
<dbReference type="Proteomes" id="UP000183760">
    <property type="component" value="Unassembled WGS sequence"/>
</dbReference>
<feature type="transmembrane region" description="Helical" evidence="2">
    <location>
        <begin position="278"/>
        <end position="295"/>
    </location>
</feature>
<accession>A0A511T032</accession>
<feature type="region of interest" description="Disordered" evidence="1">
    <location>
        <begin position="27"/>
        <end position="46"/>
    </location>
</feature>
<name>A0A511T032_MYXFU</name>
<feature type="transmembrane region" description="Helical" evidence="2">
    <location>
        <begin position="326"/>
        <end position="343"/>
    </location>
</feature>
<keyword evidence="2" id="KW-1133">Transmembrane helix</keyword>
<dbReference type="AlphaFoldDB" id="A0A511T032"/>
<keyword evidence="2" id="KW-0472">Membrane</keyword>
<keyword evidence="5" id="KW-1185">Reference proteome</keyword>
<reference evidence="3 6" key="2">
    <citation type="submission" date="2019-07" db="EMBL/GenBank/DDBJ databases">
        <title>Whole genome shotgun sequence of Myxococcus fulvus NBRC 100333.</title>
        <authorList>
            <person name="Hosoyama A."/>
            <person name="Uohara A."/>
            <person name="Ohji S."/>
            <person name="Ichikawa N."/>
        </authorList>
    </citation>
    <scope>NUCLEOTIDE SEQUENCE [LARGE SCALE GENOMIC DNA]</scope>
    <source>
        <strain evidence="3 6">NBRC 100333</strain>
    </source>
</reference>
<evidence type="ECO:0000313" key="6">
    <source>
        <dbReference type="Proteomes" id="UP000321514"/>
    </source>
</evidence>
<dbReference type="RefSeq" id="WP_074954089.1">
    <property type="nucleotide sequence ID" value="NZ_BJXR01000017.1"/>
</dbReference>
<sequence>MSSCPHCGQPLSDARVFACPSCGQSVGASARGTELPDDASESARRAAEATGRAVRTVLEDPRLRERLPGGSLPLLGSGLVAAAVLLPGLPFISGTIGIPWSVVMLGGSLLLGAREWSAAGRPVPPLLEQLARMATSATFLLLYTSLVITFAFLSLGFGLVPLVWVAAAVVLGYVQWRVFQASAAALPELRPAPGAARLKLWVLSGAAVCAVSLLLTWGSGMRTWTSLGGYGYDNNLVHEVDSTGRSTGHSYIEGRYGWQPGITNTFTSFATSGRARPGAPLVVMALMSLAMLAAVPRLREAIPSQTPYILAGAITVWGLLGLSMRLGPLVFLAGALAIDFALYQAHRAENAREEPPPGNGDSSNSGPTST</sequence>
<dbReference type="EMBL" id="BJXR01000017">
    <property type="protein sequence ID" value="GEN06778.1"/>
    <property type="molecule type" value="Genomic_DNA"/>
</dbReference>
<dbReference type="OrthoDB" id="5508360at2"/>
<dbReference type="EMBL" id="FOIB01000004">
    <property type="protein sequence ID" value="SEU05110.1"/>
    <property type="molecule type" value="Genomic_DNA"/>
</dbReference>
<reference evidence="4 5" key="1">
    <citation type="submission" date="2016-10" db="EMBL/GenBank/DDBJ databases">
        <authorList>
            <person name="Varghese N."/>
            <person name="Submissions S."/>
        </authorList>
    </citation>
    <scope>NUCLEOTIDE SEQUENCE [LARGE SCALE GENOMIC DNA]</scope>
    <source>
        <strain evidence="4 5">DSM 16525</strain>
    </source>
</reference>
<feature type="transmembrane region" description="Helical" evidence="2">
    <location>
        <begin position="137"/>
        <end position="155"/>
    </location>
</feature>
<evidence type="ECO:0000313" key="5">
    <source>
        <dbReference type="Proteomes" id="UP000183760"/>
    </source>
</evidence>
<evidence type="ECO:0000313" key="3">
    <source>
        <dbReference type="EMBL" id="GEN06778.1"/>
    </source>
</evidence>
<feature type="transmembrane region" description="Helical" evidence="2">
    <location>
        <begin position="200"/>
        <end position="218"/>
    </location>
</feature>